<dbReference type="RefSeq" id="WP_007186765.1">
    <property type="nucleotide sequence ID" value="NZ_AKGD01000003.1"/>
</dbReference>
<dbReference type="OrthoDB" id="9179688at2"/>
<gene>
    <name evidence="1" type="ORF">WQQ_38300</name>
</gene>
<dbReference type="EMBL" id="AKGD01000003">
    <property type="protein sequence ID" value="EIT68635.1"/>
    <property type="molecule type" value="Genomic_DNA"/>
</dbReference>
<dbReference type="AlphaFoldDB" id="I8T3Z2"/>
<reference evidence="1 2" key="1">
    <citation type="journal article" date="2012" name="J. Bacteriol.">
        <title>Genome Sequence of n-Alkane-Degrading Hydrocarboniphaga effusa Strain AP103T (ATCC BAA-332T).</title>
        <authorList>
            <person name="Chang H.K."/>
            <person name="Zylstra G.J."/>
            <person name="Chae J.C."/>
        </authorList>
    </citation>
    <scope>NUCLEOTIDE SEQUENCE [LARGE SCALE GENOMIC DNA]</scope>
    <source>
        <strain evidence="1 2">AP103</strain>
    </source>
</reference>
<evidence type="ECO:0000313" key="1">
    <source>
        <dbReference type="EMBL" id="EIT68635.1"/>
    </source>
</evidence>
<dbReference type="InterPro" id="IPR059206">
    <property type="entry name" value="Sll1717-like"/>
</dbReference>
<protein>
    <submittedName>
        <fullName evidence="1">Uncharacterized protein</fullName>
    </submittedName>
</protein>
<accession>I8T3Z2</accession>
<dbReference type="STRING" id="1172194.WQQ_38300"/>
<comment type="caution">
    <text evidence="1">The sequence shown here is derived from an EMBL/GenBank/DDBJ whole genome shotgun (WGS) entry which is preliminary data.</text>
</comment>
<sequence length="557" mass="64163">MDIEVNPIRLKKHTKIGELDAESDKALLSDCFIESDEYISAKDCANPKSIALGRVGSGKSALILKLKEDCEKSVYLDPQTLSFHYIENSTILQFVEQLDVNLNTFFKLLWRHVLVVELLKCRFKITDSLKQHTIFDTLAKKFSSNEKKKKALSYLQEWGEKFWEETELRVKEVTRKLENQLGGALSLDFSEIKGEANAKRVISEEQKNELSQRAKRIVNDAQIRKLGEVLELLADEDLLGDPQKKFYVLIDGLDDNWAGTDTRCRLIRALIEEIKTFRQLDSVKIVVALRRDLLALVYDKTRDSGFQEEKYEALLLELNWTESSLKSLVNKRVTAVFERQYSRQRITFDDLFPTPKSSGGGVTPFDYMIQRTLRRPRDIIQFVNETFKIASDKSKISINDIRKAENVYSEKRIKSLQEEWADIYPSLDITVEILRGAPSQLNPEYIKKYKLEDTITKLWEGNPTDPCVRDALKLGDSTFNATRDDILRTIIQTLYQVGILGIKTDSNDAMCWAWKDQPKISIGEASRCNRIKIHRMVWQALNVIPDSNISLLQDSYP</sequence>
<dbReference type="Proteomes" id="UP000003704">
    <property type="component" value="Unassembled WGS sequence"/>
</dbReference>
<name>I8T3Z2_9GAMM</name>
<proteinExistence type="predicted"/>
<dbReference type="NCBIfam" id="NF047389">
    <property type="entry name" value="ATPase_Sll1717"/>
    <property type="match status" value="1"/>
</dbReference>
<organism evidence="1 2">
    <name type="scientific">Hydrocarboniphaga effusa AP103</name>
    <dbReference type="NCBI Taxonomy" id="1172194"/>
    <lineage>
        <taxon>Bacteria</taxon>
        <taxon>Pseudomonadati</taxon>
        <taxon>Pseudomonadota</taxon>
        <taxon>Gammaproteobacteria</taxon>
        <taxon>Nevskiales</taxon>
        <taxon>Nevskiaceae</taxon>
        <taxon>Hydrocarboniphaga</taxon>
    </lineage>
</organism>
<keyword evidence="2" id="KW-1185">Reference proteome</keyword>
<dbReference type="PATRIC" id="fig|1172194.4.peg.3717"/>
<evidence type="ECO:0000313" key="2">
    <source>
        <dbReference type="Proteomes" id="UP000003704"/>
    </source>
</evidence>